<protein>
    <submittedName>
        <fullName evidence="7">G-protein coupled receptor 39</fullName>
    </submittedName>
</protein>
<keyword evidence="2" id="KW-0812">Transmembrane</keyword>
<evidence type="ECO:0000256" key="1">
    <source>
        <dbReference type="ARBA" id="ARBA00004370"/>
    </source>
</evidence>
<keyword evidence="4" id="KW-0472">Membrane</keyword>
<evidence type="ECO:0000313" key="8">
    <source>
        <dbReference type="Proteomes" id="UP000299084"/>
    </source>
</evidence>
<gene>
    <name evidence="7" type="ORF">Cadr_000006725</name>
</gene>
<dbReference type="PROSITE" id="PS50262">
    <property type="entry name" value="G_PROTEIN_RECEP_F1_2"/>
    <property type="match status" value="1"/>
</dbReference>
<dbReference type="Gene3D" id="1.20.1070.10">
    <property type="entry name" value="Rhodopsin 7-helix transmembrane proteins"/>
    <property type="match status" value="1"/>
</dbReference>
<evidence type="ECO:0000256" key="5">
    <source>
        <dbReference type="SAM" id="MobiDB-lite"/>
    </source>
</evidence>
<evidence type="ECO:0000259" key="6">
    <source>
        <dbReference type="PROSITE" id="PS50262"/>
    </source>
</evidence>
<keyword evidence="7" id="KW-0675">Receptor</keyword>
<dbReference type="PANTHER" id="PTHR46752:SF1">
    <property type="entry name" value="G-PROTEIN COUPLED RECEPTOR 39"/>
    <property type="match status" value="1"/>
</dbReference>
<dbReference type="Proteomes" id="UP000299084">
    <property type="component" value="Unassembled WGS sequence"/>
</dbReference>
<dbReference type="InterPro" id="IPR052676">
    <property type="entry name" value="Zinc-sensing_GPCR"/>
</dbReference>
<dbReference type="AlphaFoldDB" id="A0A5N4E5A3"/>
<accession>A0A5N4E5A3</accession>
<evidence type="ECO:0000256" key="3">
    <source>
        <dbReference type="ARBA" id="ARBA00022989"/>
    </source>
</evidence>
<dbReference type="STRING" id="9838.ENSCDRP00005022583"/>
<name>A0A5N4E5A3_CAMDR</name>
<evidence type="ECO:0000256" key="2">
    <source>
        <dbReference type="ARBA" id="ARBA00022692"/>
    </source>
</evidence>
<feature type="compositionally biased region" description="Basic and acidic residues" evidence="5">
    <location>
        <begin position="197"/>
        <end position="209"/>
    </location>
</feature>
<proteinExistence type="predicted"/>
<feature type="region of interest" description="Disordered" evidence="5">
    <location>
        <begin position="183"/>
        <end position="260"/>
    </location>
</feature>
<comment type="caution">
    <text evidence="7">The sequence shown here is derived from an EMBL/GenBank/DDBJ whole genome shotgun (WGS) entry which is preliminary data.</text>
</comment>
<dbReference type="InterPro" id="IPR017452">
    <property type="entry name" value="GPCR_Rhodpsn_7TM"/>
</dbReference>
<comment type="subcellular location">
    <subcellularLocation>
        <location evidence="1">Membrane</location>
    </subcellularLocation>
</comment>
<dbReference type="PANTHER" id="PTHR46752">
    <property type="entry name" value="G-PROTEIN COUPLED RECEPTOR 39"/>
    <property type="match status" value="1"/>
</dbReference>
<dbReference type="GO" id="GO:0016020">
    <property type="term" value="C:membrane"/>
    <property type="evidence" value="ECO:0007669"/>
    <property type="project" value="UniProtKB-SubCell"/>
</dbReference>
<sequence length="366" mass="41829">MTLVEEVKRMVMMVEVVAEMVLMVVEMEIKVEVMVMLVEVVAEVVLMVVEMEIKVEVMVMLVEVVVEVEMIIEVKPELQRLKLVIPRWAQLPRSDGGLIVVMLAVCWMPNQVRRIMAAAKPKHDWTKSYFRAYMILLPFADTFFYLSSVVNPLLYNVSSQQFRKVFRQVLCCRLALPHANQEKHLRSHVASANQAKSESEPQEVSRESLESNSEAKPASPAMENGTKRKNTASPPYPELKDIQKNLGEQGGGRPEHCRRGRHLLRLQQCAKNRANMRSRMVLGSPGRRAEAELLLFLGRGPLQRGVLQQLMHTEFSFPGEQKDWYPAEAMRQAAEDAHDLRYMIPVTQTRRSWVNQPVLAKRTASV</sequence>
<organism evidence="7 8">
    <name type="scientific">Camelus dromedarius</name>
    <name type="common">Dromedary</name>
    <name type="synonym">Arabian camel</name>
    <dbReference type="NCBI Taxonomy" id="9838"/>
    <lineage>
        <taxon>Eukaryota</taxon>
        <taxon>Metazoa</taxon>
        <taxon>Chordata</taxon>
        <taxon>Craniata</taxon>
        <taxon>Vertebrata</taxon>
        <taxon>Euteleostomi</taxon>
        <taxon>Mammalia</taxon>
        <taxon>Eutheria</taxon>
        <taxon>Laurasiatheria</taxon>
        <taxon>Artiodactyla</taxon>
        <taxon>Tylopoda</taxon>
        <taxon>Camelidae</taxon>
        <taxon>Camelus</taxon>
    </lineage>
</organism>
<keyword evidence="8" id="KW-1185">Reference proteome</keyword>
<feature type="domain" description="G-protein coupled receptors family 1 profile" evidence="6">
    <location>
        <begin position="98"/>
        <end position="155"/>
    </location>
</feature>
<reference evidence="7 8" key="1">
    <citation type="journal article" date="2019" name="Mol. Ecol. Resour.">
        <title>Improving Illumina assemblies with Hi-C and long reads: an example with the North African dromedary.</title>
        <authorList>
            <person name="Elbers J.P."/>
            <person name="Rogers M.F."/>
            <person name="Perelman P.L."/>
            <person name="Proskuryakova A.A."/>
            <person name="Serdyukova N.A."/>
            <person name="Johnson W.E."/>
            <person name="Horin P."/>
            <person name="Corander J."/>
            <person name="Murphy D."/>
            <person name="Burger P.A."/>
        </authorList>
    </citation>
    <scope>NUCLEOTIDE SEQUENCE [LARGE SCALE GENOMIC DNA]</scope>
    <source>
        <strain evidence="7">Drom800</strain>
        <tissue evidence="7">Blood</tissue>
    </source>
</reference>
<evidence type="ECO:0000256" key="4">
    <source>
        <dbReference type="ARBA" id="ARBA00023136"/>
    </source>
</evidence>
<evidence type="ECO:0000313" key="7">
    <source>
        <dbReference type="EMBL" id="KAB1278562.1"/>
    </source>
</evidence>
<dbReference type="EMBL" id="JWIN03000005">
    <property type="protein sequence ID" value="KAB1278562.1"/>
    <property type="molecule type" value="Genomic_DNA"/>
</dbReference>
<dbReference type="SUPFAM" id="SSF81321">
    <property type="entry name" value="Family A G protein-coupled receptor-like"/>
    <property type="match status" value="1"/>
</dbReference>
<dbReference type="GO" id="GO:0004930">
    <property type="term" value="F:G protein-coupled receptor activity"/>
    <property type="evidence" value="ECO:0007669"/>
    <property type="project" value="TreeGrafter"/>
</dbReference>
<keyword evidence="3" id="KW-1133">Transmembrane helix</keyword>